<feature type="transmembrane region" description="Helical" evidence="1">
    <location>
        <begin position="27"/>
        <end position="47"/>
    </location>
</feature>
<organism evidence="2 3">
    <name type="scientific">Candidatus Devosia phytovorans</name>
    <dbReference type="NCBI Taxonomy" id="3121372"/>
    <lineage>
        <taxon>Bacteria</taxon>
        <taxon>Pseudomonadati</taxon>
        <taxon>Pseudomonadota</taxon>
        <taxon>Alphaproteobacteria</taxon>
        <taxon>Hyphomicrobiales</taxon>
        <taxon>Devosiaceae</taxon>
        <taxon>Devosia</taxon>
    </lineage>
</organism>
<dbReference type="AlphaFoldDB" id="A0AAJ5VS97"/>
<keyword evidence="1" id="KW-0812">Transmembrane</keyword>
<evidence type="ECO:0000313" key="2">
    <source>
        <dbReference type="EMBL" id="WEK03211.1"/>
    </source>
</evidence>
<gene>
    <name evidence="2" type="ORF">P0Y65_13485</name>
</gene>
<keyword evidence="1" id="KW-1133">Transmembrane helix</keyword>
<dbReference type="Proteomes" id="UP001217476">
    <property type="component" value="Chromosome"/>
</dbReference>
<proteinExistence type="predicted"/>
<accession>A0AAJ5VS97</accession>
<feature type="transmembrane region" description="Helical" evidence="1">
    <location>
        <begin position="53"/>
        <end position="74"/>
    </location>
</feature>
<dbReference type="EMBL" id="CP119312">
    <property type="protein sequence ID" value="WEK03211.1"/>
    <property type="molecule type" value="Genomic_DNA"/>
</dbReference>
<protein>
    <submittedName>
        <fullName evidence="2">Uncharacterized protein</fullName>
    </submittedName>
</protein>
<reference evidence="2" key="1">
    <citation type="submission" date="2023-03" db="EMBL/GenBank/DDBJ databases">
        <title>Andean soil-derived lignocellulolytic bacterial consortium as a source of novel taxa and putative plastic-active enzymes.</title>
        <authorList>
            <person name="Diaz-Garcia L."/>
            <person name="Chuvochina M."/>
            <person name="Feuerriegel G."/>
            <person name="Bunk B."/>
            <person name="Sproer C."/>
            <person name="Streit W.R."/>
            <person name="Rodriguez L.M."/>
            <person name="Overmann J."/>
            <person name="Jimenez D.J."/>
        </authorList>
    </citation>
    <scope>NUCLEOTIDE SEQUENCE</scope>
    <source>
        <strain evidence="2">MAG 4196</strain>
    </source>
</reference>
<keyword evidence="1" id="KW-0472">Membrane</keyword>
<name>A0AAJ5VS97_9HYPH</name>
<sequence length="109" mass="12236">MMTDEEAWDQALTDAERDLGAYPRCDAGKSVIIGISVFICCVLIHSMTVQGSAVLAAALIAGSVGGGHFLMWEFKRWGYRHRLRTNFWSIRIQEEIRDDVSDDSKQARS</sequence>
<evidence type="ECO:0000256" key="1">
    <source>
        <dbReference type="SAM" id="Phobius"/>
    </source>
</evidence>
<evidence type="ECO:0000313" key="3">
    <source>
        <dbReference type="Proteomes" id="UP001217476"/>
    </source>
</evidence>